<evidence type="ECO:0000256" key="1">
    <source>
        <dbReference type="ARBA" id="ARBA00005706"/>
    </source>
</evidence>
<dbReference type="InterPro" id="IPR050816">
    <property type="entry name" value="Flavin-dep_Halogenase_NPB"/>
</dbReference>
<comment type="similarity">
    <text evidence="1">Belongs to the flavin-dependent halogenase family.</text>
</comment>
<keyword evidence="5" id="KW-1185">Reference proteome</keyword>
<dbReference type="AlphaFoldDB" id="A0AAD4F1R8"/>
<dbReference type="GO" id="GO:0004497">
    <property type="term" value="F:monooxygenase activity"/>
    <property type="evidence" value="ECO:0007669"/>
    <property type="project" value="UniProtKB-KW"/>
</dbReference>
<evidence type="ECO:0008006" key="6">
    <source>
        <dbReference type="Google" id="ProtNLM"/>
    </source>
</evidence>
<keyword evidence="2" id="KW-0560">Oxidoreductase</keyword>
<evidence type="ECO:0000313" key="4">
    <source>
        <dbReference type="EMBL" id="KAG7291125.1"/>
    </source>
</evidence>
<accession>A0AAD4F1R8</accession>
<evidence type="ECO:0000256" key="3">
    <source>
        <dbReference type="ARBA" id="ARBA00023033"/>
    </source>
</evidence>
<dbReference type="PRINTS" id="PR00420">
    <property type="entry name" value="RNGMNOXGNASE"/>
</dbReference>
<dbReference type="Gene3D" id="3.50.50.60">
    <property type="entry name" value="FAD/NAD(P)-binding domain"/>
    <property type="match status" value="1"/>
</dbReference>
<evidence type="ECO:0000256" key="2">
    <source>
        <dbReference type="ARBA" id="ARBA00023002"/>
    </source>
</evidence>
<dbReference type="Pfam" id="PF04820">
    <property type="entry name" value="Trp_halogenase"/>
    <property type="match status" value="2"/>
</dbReference>
<dbReference type="SUPFAM" id="SSF51905">
    <property type="entry name" value="FAD/NAD(P)-binding domain"/>
    <property type="match status" value="1"/>
</dbReference>
<dbReference type="Proteomes" id="UP001197093">
    <property type="component" value="Unassembled WGS sequence"/>
</dbReference>
<dbReference type="InterPro" id="IPR036188">
    <property type="entry name" value="FAD/NAD-bd_sf"/>
</dbReference>
<organism evidence="4 5">
    <name type="scientific">Staphylotrichum longicolle</name>
    <dbReference type="NCBI Taxonomy" id="669026"/>
    <lineage>
        <taxon>Eukaryota</taxon>
        <taxon>Fungi</taxon>
        <taxon>Dikarya</taxon>
        <taxon>Ascomycota</taxon>
        <taxon>Pezizomycotina</taxon>
        <taxon>Sordariomycetes</taxon>
        <taxon>Sordariomycetidae</taxon>
        <taxon>Sordariales</taxon>
        <taxon>Chaetomiaceae</taxon>
        <taxon>Staphylotrichum</taxon>
    </lineage>
</organism>
<sequence length="565" mass="61745">MSIPQSCTVLVVGGGPAGSYTASVLAREGVDVVVLEADHFPRYHIGESMLASMRHFLRFIDLEKTFDNYGFQIKASNGAAFKFNNKRPGYTDFLAINGPNGYSWNVIRSESDKLMLDHAEASGAHTFQGVKVESIQFVPAPDFPEDEKLANPGRAVSVAWSRKTDGTTGSITFDYLVDASGRNGILSTRYLKNRKFNKALQNMAYWGYWKGAKPYAPGTPEEGAPLSEALTDQSGWCWAIPLHDGTLSVGIVMRQDLLVARKRALGSPSPAELYQDCLALAPNIHGRLSEAEFVSTAIKTGSDWSYSASSYAGPNFRLVGDAGCFIDPYFSSGVHLALAGGLSAAMTIQASRRGECSEFQAAKWHSAKVAESYSRFLLVVMTALRQIRRGEEPVLSDFDEDGFDKAMGFFRPIIQGLADADVGGKLTQNLVEKTVEFCFHAFDDVAPDAREKVLGKLNPDRIETQEDLERLNEDELVMLRTIRARQILRTEDFMNIDNFSQDAVDGFVPRLIRGNLGLAKVASRNAAPAYSEGLFDAIPSVDDTVTNINSEAKPEGAVQAGEVKA</sequence>
<keyword evidence="3" id="KW-0503">Monooxygenase</keyword>
<dbReference type="PANTHER" id="PTHR43747:SF5">
    <property type="entry name" value="FAD-BINDING DOMAIN-CONTAINING PROTEIN"/>
    <property type="match status" value="1"/>
</dbReference>
<dbReference type="InterPro" id="IPR006905">
    <property type="entry name" value="Flavin_halogenase"/>
</dbReference>
<gene>
    <name evidence="4" type="ORF">NEMBOFW57_001135</name>
</gene>
<reference evidence="4" key="1">
    <citation type="submission" date="2023-02" db="EMBL/GenBank/DDBJ databases">
        <authorList>
            <person name="Palmer J.M."/>
        </authorList>
    </citation>
    <scope>NUCLEOTIDE SEQUENCE</scope>
    <source>
        <strain evidence="4">FW57</strain>
    </source>
</reference>
<dbReference type="EMBL" id="JAHCVI010000001">
    <property type="protein sequence ID" value="KAG7291125.1"/>
    <property type="molecule type" value="Genomic_DNA"/>
</dbReference>
<evidence type="ECO:0000313" key="5">
    <source>
        <dbReference type="Proteomes" id="UP001197093"/>
    </source>
</evidence>
<name>A0AAD4F1R8_9PEZI</name>
<protein>
    <recommendedName>
        <fullName evidence="6">Halogenase</fullName>
    </recommendedName>
</protein>
<proteinExistence type="inferred from homology"/>
<dbReference type="PANTHER" id="PTHR43747">
    <property type="entry name" value="FAD-BINDING PROTEIN"/>
    <property type="match status" value="1"/>
</dbReference>
<comment type="caution">
    <text evidence="4">The sequence shown here is derived from an EMBL/GenBank/DDBJ whole genome shotgun (WGS) entry which is preliminary data.</text>
</comment>